<reference evidence="3 4" key="1">
    <citation type="submission" date="2020-04" db="EMBL/GenBank/DDBJ databases">
        <title>Perkinsus olseni comparative genomics.</title>
        <authorList>
            <person name="Bogema D.R."/>
        </authorList>
    </citation>
    <scope>NUCLEOTIDE SEQUENCE [LARGE SCALE GENOMIC DNA]</scope>
    <source>
        <strain evidence="2">ATCC PRA-179</strain>
        <strain evidence="1">ATCC PRA-31</strain>
    </source>
</reference>
<evidence type="ECO:0000313" key="2">
    <source>
        <dbReference type="EMBL" id="KAF4658827.1"/>
    </source>
</evidence>
<dbReference type="EMBL" id="JABANN010000968">
    <property type="protein sequence ID" value="KAF4652008.1"/>
    <property type="molecule type" value="Genomic_DNA"/>
</dbReference>
<organism evidence="2 3">
    <name type="scientific">Perkinsus olseni</name>
    <name type="common">Perkinsus atlanticus</name>
    <dbReference type="NCBI Taxonomy" id="32597"/>
    <lineage>
        <taxon>Eukaryota</taxon>
        <taxon>Sar</taxon>
        <taxon>Alveolata</taxon>
        <taxon>Perkinsozoa</taxon>
        <taxon>Perkinsea</taxon>
        <taxon>Perkinsida</taxon>
        <taxon>Perkinsidae</taxon>
        <taxon>Perkinsus</taxon>
    </lineage>
</organism>
<dbReference type="AlphaFoldDB" id="A0A7J6LHQ8"/>
<comment type="caution">
    <text evidence="2">The sequence shown here is derived from an EMBL/GenBank/DDBJ whole genome shotgun (WGS) entry which is preliminary data.</text>
</comment>
<evidence type="ECO:0000313" key="3">
    <source>
        <dbReference type="Proteomes" id="UP000570595"/>
    </source>
</evidence>
<dbReference type="Proteomes" id="UP000572268">
    <property type="component" value="Unassembled WGS sequence"/>
</dbReference>
<name>A0A7J6LHQ8_PEROL</name>
<sequence length="147" mass="16121">MPIEDGQLVPEEWQGSVINTAIPVVDPNGDSERVTAADSEDTIQQHENAVKNLGRLLREQGDFQVACLESFKRATDGCASGERLLKEPAQLKTALDSICKLVGIELVTAEEAAEMFVANMNFASYVISAKEFFNSLHRALDLNRKIA</sequence>
<dbReference type="Proteomes" id="UP000570595">
    <property type="component" value="Unassembled WGS sequence"/>
</dbReference>
<evidence type="ECO:0000313" key="4">
    <source>
        <dbReference type="Proteomes" id="UP000572268"/>
    </source>
</evidence>
<gene>
    <name evidence="1" type="ORF">FOL46_009944</name>
    <name evidence="2" type="ORF">FOZ61_005235</name>
</gene>
<evidence type="ECO:0000313" key="1">
    <source>
        <dbReference type="EMBL" id="KAF4652008.1"/>
    </source>
</evidence>
<dbReference type="OrthoDB" id="427076at2759"/>
<accession>A0A7J6LHQ8</accession>
<protein>
    <submittedName>
        <fullName evidence="2">Uncharacterized protein</fullName>
    </submittedName>
</protein>
<proteinExistence type="predicted"/>
<dbReference type="EMBL" id="JABAHT010000293">
    <property type="protein sequence ID" value="KAF4658827.1"/>
    <property type="molecule type" value="Genomic_DNA"/>
</dbReference>